<dbReference type="SUPFAM" id="SSF53756">
    <property type="entry name" value="UDP-Glycosyltransferase/glycogen phosphorylase"/>
    <property type="match status" value="1"/>
</dbReference>
<dbReference type="Pfam" id="PF13439">
    <property type="entry name" value="Glyco_transf_4"/>
    <property type="match status" value="1"/>
</dbReference>
<comment type="caution">
    <text evidence="6">The sequence shown here is derived from an EMBL/GenBank/DDBJ whole genome shotgun (WGS) entry which is preliminary data.</text>
</comment>
<dbReference type="Pfam" id="PF00535">
    <property type="entry name" value="Glycos_transf_2"/>
    <property type="match status" value="1"/>
</dbReference>
<evidence type="ECO:0000313" key="7">
    <source>
        <dbReference type="Proteomes" id="UP000095392"/>
    </source>
</evidence>
<dbReference type="PANTHER" id="PTHR43179">
    <property type="entry name" value="RHAMNOSYLTRANSFERASE WBBL"/>
    <property type="match status" value="1"/>
</dbReference>
<evidence type="ECO:0000256" key="2">
    <source>
        <dbReference type="ARBA" id="ARBA00022676"/>
    </source>
</evidence>
<evidence type="ECO:0000256" key="1">
    <source>
        <dbReference type="ARBA" id="ARBA00006739"/>
    </source>
</evidence>
<keyword evidence="3 6" id="KW-0808">Transferase</keyword>
<dbReference type="EMBL" id="MIPY01000034">
    <property type="protein sequence ID" value="OES26858.1"/>
    <property type="molecule type" value="Genomic_DNA"/>
</dbReference>
<dbReference type="Gene3D" id="3.90.550.10">
    <property type="entry name" value="Spore Coat Polysaccharide Biosynthesis Protein SpsA, Chain A"/>
    <property type="match status" value="1"/>
</dbReference>
<dbReference type="Proteomes" id="UP000095392">
    <property type="component" value="Unassembled WGS sequence"/>
</dbReference>
<dbReference type="RefSeq" id="WP_069945038.1">
    <property type="nucleotide sequence ID" value="NZ_MIPW01000027.1"/>
</dbReference>
<accession>A0AB36FMP9</accession>
<dbReference type="InterPro" id="IPR029044">
    <property type="entry name" value="Nucleotide-diphossugar_trans"/>
</dbReference>
<dbReference type="Gene3D" id="3.40.50.2000">
    <property type="entry name" value="Glycogen Phosphorylase B"/>
    <property type="match status" value="2"/>
</dbReference>
<dbReference type="SUPFAM" id="SSF53448">
    <property type="entry name" value="Nucleotide-diphospho-sugar transferases"/>
    <property type="match status" value="1"/>
</dbReference>
<evidence type="ECO:0000313" key="6">
    <source>
        <dbReference type="EMBL" id="OES26858.1"/>
    </source>
</evidence>
<keyword evidence="2" id="KW-0328">Glycosyltransferase</keyword>
<evidence type="ECO:0000256" key="3">
    <source>
        <dbReference type="ARBA" id="ARBA00022679"/>
    </source>
</evidence>
<proteinExistence type="inferred from homology"/>
<dbReference type="InterPro" id="IPR001173">
    <property type="entry name" value="Glyco_trans_2-like"/>
</dbReference>
<reference evidence="6 7" key="1">
    <citation type="submission" date="2016-09" db="EMBL/GenBank/DDBJ databases">
        <title>Draft Genome Sequence of four Alteromonas macleodii strains isolated from copper coupons and grown long-term at elevated copper levels.</title>
        <authorList>
            <person name="Cusick K."/>
            <person name="Dale J."/>
            <person name="Little B."/>
            <person name="Biffinger J."/>
        </authorList>
    </citation>
    <scope>NUCLEOTIDE SEQUENCE [LARGE SCALE GENOMIC DNA]</scope>
    <source>
        <strain evidence="6 7">KCP01</strain>
    </source>
</reference>
<organism evidence="6 7">
    <name type="scientific">Alteromonas macleodii</name>
    <name type="common">Pseudoalteromonas macleodii</name>
    <dbReference type="NCBI Taxonomy" id="28108"/>
    <lineage>
        <taxon>Bacteria</taxon>
        <taxon>Pseudomonadati</taxon>
        <taxon>Pseudomonadota</taxon>
        <taxon>Gammaproteobacteria</taxon>
        <taxon>Alteromonadales</taxon>
        <taxon>Alteromonadaceae</taxon>
        <taxon>Alteromonas/Salinimonas group</taxon>
        <taxon>Alteromonas</taxon>
    </lineage>
</organism>
<keyword evidence="7" id="KW-1185">Reference proteome</keyword>
<evidence type="ECO:0000259" key="5">
    <source>
        <dbReference type="Pfam" id="PF13439"/>
    </source>
</evidence>
<feature type="domain" description="Glycosyltransferase 2-like" evidence="4">
    <location>
        <begin position="202"/>
        <end position="376"/>
    </location>
</feature>
<comment type="similarity">
    <text evidence="1">Belongs to the glycosyltransferase 2 family.</text>
</comment>
<dbReference type="AlphaFoldDB" id="A0AB36FMP9"/>
<dbReference type="InterPro" id="IPR028098">
    <property type="entry name" value="Glyco_trans_4-like_N"/>
</dbReference>
<name>A0AB36FMP9_ALTMA</name>
<dbReference type="PANTHER" id="PTHR43179:SF12">
    <property type="entry name" value="GALACTOFURANOSYLTRANSFERASE GLFT2"/>
    <property type="match status" value="1"/>
</dbReference>
<evidence type="ECO:0000259" key="4">
    <source>
        <dbReference type="Pfam" id="PF00535"/>
    </source>
</evidence>
<dbReference type="GO" id="GO:0016757">
    <property type="term" value="F:glycosyltransferase activity"/>
    <property type="evidence" value="ECO:0007669"/>
    <property type="project" value="UniProtKB-KW"/>
</dbReference>
<sequence>MSYLKKANEAFRKANYKKAIDYYRLAQEKYPQLSSVIEFNIKKSIEALDKGATYNGLSSNNLNLKTENTAQKINVEKIVNLKLAASQFEGKCELFNEGLLKGWAVKKGHPALIFELVIYVNGKVFSELKNDQSRGDLKRHNKSDGRGGFSILLPKEIFSEDENKIELVLPDKSILAEVFIPKKCNKINLHSNVRVPVDEKVSVIVPIFNAPDDLEVCIKRLLDYTSKEVDIILIDDASTDSKIKNILGSAEKYENVRIFRNESNLGFTRTVNKGIDLAGTNDVVFLNSDARVTPRWLEGLKAALSTDAKIATVTPMSDRAGAFSAPNIGNENDLPEGVREEDYAIAFRRRSFGFYPTVPTGNGFCLYVRRKCIDDIGPLDAEAFPRGYGEENDFCMRARAAGWRNVIDDRTYIFHDRNKSFGEAKTDLMAAGRKIVDKRFPDYKKSTSIFTKSVQINLARFRARMALKDVEAKVLPRGLFVISTLTGGTPQTNRDLMLAVNYEIEPWLLHCDSRVISLYKIHPDRDDELIEQYFLNEQIDPLTHVSAEYDQVIASWMTNFDFELVHIRHLAWHSLNLPKLAKKAGARVIKSFHDYYAVCPTVKLLDNDRKFCGGQCTLTCGECPPELWEKDSFPYLKDNWVHTWRRRFSEAVKHCDAYITTHQSAKNIILEQLDIEAEKFHVIPHGRDFENFYQLSAPFKDGDVLRILVPGNINEAKGSEIIANILTQDKKGLLEFHILGRVSASLNQFKHPRLIIHGEYKREDFAEHVKKIKPHIGAVLSIWNETWCHTLTELWSVGLPVVVTEYQTLSQRVTESGAGWVLESTDLLGAYELFTGIVPRDIVNKRQQILLKTAFEKIANNTNHKMAENYLRVYFDRV</sequence>
<feature type="domain" description="Glycosyltransferase subfamily 4-like N-terminal" evidence="5">
    <location>
        <begin position="551"/>
        <end position="690"/>
    </location>
</feature>
<protein>
    <submittedName>
        <fullName evidence="6">Glycosyl transferases group 1 family protein</fullName>
    </submittedName>
</protein>
<gene>
    <name evidence="6" type="ORF">BFV95_3661</name>
</gene>